<evidence type="ECO:0000256" key="1">
    <source>
        <dbReference type="SAM" id="Phobius"/>
    </source>
</evidence>
<evidence type="ECO:0000313" key="3">
    <source>
        <dbReference type="Proteomes" id="UP000324222"/>
    </source>
</evidence>
<comment type="caution">
    <text evidence="2">The sequence shown here is derived from an EMBL/GenBank/DDBJ whole genome shotgun (WGS) entry which is preliminary data.</text>
</comment>
<dbReference type="Proteomes" id="UP000324222">
    <property type="component" value="Unassembled WGS sequence"/>
</dbReference>
<name>A0A5B7G8N1_PORTR</name>
<proteinExistence type="predicted"/>
<keyword evidence="1" id="KW-0472">Membrane</keyword>
<organism evidence="2 3">
    <name type="scientific">Portunus trituberculatus</name>
    <name type="common">Swimming crab</name>
    <name type="synonym">Neptunus trituberculatus</name>
    <dbReference type="NCBI Taxonomy" id="210409"/>
    <lineage>
        <taxon>Eukaryota</taxon>
        <taxon>Metazoa</taxon>
        <taxon>Ecdysozoa</taxon>
        <taxon>Arthropoda</taxon>
        <taxon>Crustacea</taxon>
        <taxon>Multicrustacea</taxon>
        <taxon>Malacostraca</taxon>
        <taxon>Eumalacostraca</taxon>
        <taxon>Eucarida</taxon>
        <taxon>Decapoda</taxon>
        <taxon>Pleocyemata</taxon>
        <taxon>Brachyura</taxon>
        <taxon>Eubrachyura</taxon>
        <taxon>Portunoidea</taxon>
        <taxon>Portunidae</taxon>
        <taxon>Portuninae</taxon>
        <taxon>Portunus</taxon>
    </lineage>
</organism>
<reference evidence="2 3" key="1">
    <citation type="submission" date="2019-05" db="EMBL/GenBank/DDBJ databases">
        <title>Another draft genome of Portunus trituberculatus and its Hox gene families provides insights of decapod evolution.</title>
        <authorList>
            <person name="Jeong J.-H."/>
            <person name="Song I."/>
            <person name="Kim S."/>
            <person name="Choi T."/>
            <person name="Kim D."/>
            <person name="Ryu S."/>
            <person name="Kim W."/>
        </authorList>
    </citation>
    <scope>NUCLEOTIDE SEQUENCE [LARGE SCALE GENOMIC DNA]</scope>
    <source>
        <tissue evidence="2">Muscle</tissue>
    </source>
</reference>
<dbReference type="AlphaFoldDB" id="A0A5B7G8N1"/>
<gene>
    <name evidence="2" type="ORF">E2C01_047874</name>
</gene>
<evidence type="ECO:0000313" key="2">
    <source>
        <dbReference type="EMBL" id="MPC53969.1"/>
    </source>
</evidence>
<evidence type="ECO:0008006" key="4">
    <source>
        <dbReference type="Google" id="ProtNLM"/>
    </source>
</evidence>
<accession>A0A5B7G8N1</accession>
<dbReference type="EMBL" id="VSRR010012019">
    <property type="protein sequence ID" value="MPC53969.1"/>
    <property type="molecule type" value="Genomic_DNA"/>
</dbReference>
<feature type="transmembrane region" description="Helical" evidence="1">
    <location>
        <begin position="44"/>
        <end position="71"/>
    </location>
</feature>
<keyword evidence="1" id="KW-0812">Transmembrane</keyword>
<protein>
    <recommendedName>
        <fullName evidence="4">Transmembrane protein</fullName>
    </recommendedName>
</protein>
<sequence length="76" mass="8383">MCVAVLGDVWECFWGVWQCLRVCRCVAVSLSYFGMCGKGFRVFWGMWICGSVFMTVLGMCGSIFGVCGNILGCVDM</sequence>
<keyword evidence="3" id="KW-1185">Reference proteome</keyword>
<keyword evidence="1" id="KW-1133">Transmembrane helix</keyword>